<evidence type="ECO:0000256" key="1">
    <source>
        <dbReference type="SAM" id="MobiDB-lite"/>
    </source>
</evidence>
<protein>
    <submittedName>
        <fullName evidence="2">Uncharacterized protein</fullName>
    </submittedName>
</protein>
<organism evidence="2 3">
    <name type="scientific">Paspalum vaginatum</name>
    <name type="common">seashore paspalum</name>
    <dbReference type="NCBI Taxonomy" id="158149"/>
    <lineage>
        <taxon>Eukaryota</taxon>
        <taxon>Viridiplantae</taxon>
        <taxon>Streptophyta</taxon>
        <taxon>Embryophyta</taxon>
        <taxon>Tracheophyta</taxon>
        <taxon>Spermatophyta</taxon>
        <taxon>Magnoliopsida</taxon>
        <taxon>Liliopsida</taxon>
        <taxon>Poales</taxon>
        <taxon>Poaceae</taxon>
        <taxon>PACMAD clade</taxon>
        <taxon>Panicoideae</taxon>
        <taxon>Andropogonodae</taxon>
        <taxon>Paspaleae</taxon>
        <taxon>Paspalinae</taxon>
        <taxon>Paspalum</taxon>
    </lineage>
</organism>
<name>A0A9W7XC55_9POAL</name>
<dbReference type="EMBL" id="MU629628">
    <property type="protein sequence ID" value="KAJ1255856.1"/>
    <property type="molecule type" value="Genomic_DNA"/>
</dbReference>
<dbReference type="AlphaFoldDB" id="A0A9W7XC55"/>
<reference evidence="2 3" key="1">
    <citation type="submission" date="2022-10" db="EMBL/GenBank/DDBJ databases">
        <title>WGS assembly of Paspalum vaginatum 540-79.</title>
        <authorList>
            <person name="Sun G."/>
            <person name="Wase N."/>
            <person name="Shu S."/>
            <person name="Jenkins J."/>
            <person name="Zhou B."/>
            <person name="Torres-Rodriguez J."/>
            <person name="Chen C."/>
            <person name="Sandor L."/>
            <person name="Plott C."/>
            <person name="Yoshinga Y."/>
            <person name="Daum C."/>
            <person name="Qi P."/>
            <person name="Barry K."/>
            <person name="Lipzen A."/>
            <person name="Berry L."/>
            <person name="Pedersen C."/>
            <person name="Gottilla T."/>
            <person name="Foltz A."/>
            <person name="Yu H."/>
            <person name="O'Malley R."/>
            <person name="Zhang C."/>
            <person name="Devos K."/>
            <person name="Sigmon B."/>
            <person name="Yu B."/>
            <person name="Obata T."/>
            <person name="Schmutz J."/>
            <person name="Schnable J."/>
        </authorList>
    </citation>
    <scope>NUCLEOTIDE SEQUENCE [LARGE SCALE GENOMIC DNA]</scope>
    <source>
        <strain evidence="3">cv. 540-79</strain>
    </source>
</reference>
<feature type="region of interest" description="Disordered" evidence="1">
    <location>
        <begin position="173"/>
        <end position="193"/>
    </location>
</feature>
<evidence type="ECO:0000313" key="3">
    <source>
        <dbReference type="Proteomes" id="UP001164776"/>
    </source>
</evidence>
<gene>
    <name evidence="2" type="ORF">BS78_K148300</name>
</gene>
<evidence type="ECO:0000313" key="2">
    <source>
        <dbReference type="EMBL" id="KAJ1255856.1"/>
    </source>
</evidence>
<dbReference type="Proteomes" id="UP001164776">
    <property type="component" value="Unassembled WGS sequence"/>
</dbReference>
<comment type="caution">
    <text evidence="2">The sequence shown here is derived from an EMBL/GenBank/DDBJ whole genome shotgun (WGS) entry which is preliminary data.</text>
</comment>
<feature type="region of interest" description="Disordered" evidence="1">
    <location>
        <begin position="227"/>
        <end position="274"/>
    </location>
</feature>
<proteinExistence type="predicted"/>
<sequence length="274" mass="29720">MLATHTVDEVRERVTRQRDPMVGSLHPAHELRGAVHVPTREGGGAAGQRGELRRRRSARRQTGPASAEPTVHASRTMNYYSASRLASDETLLCMHLRQPVPVPAQQSSRRSCTPAPGVHVPARRTTAAHPAGPCASPVPRSRCLPASPRAHAWPRPRALLAGRQCLARATRPPLAEAAHRPRRGPMPRPTACPGRAAAARSHLAHAAPPLLALLSARPRLAQAVQPPLAEAACRPRRGAQHAQAMRPRLAQPARVRKKRQEMKKCTCERLSSMG</sequence>
<keyword evidence="3" id="KW-1185">Reference proteome</keyword>
<accession>A0A9W7XC55</accession>
<feature type="region of interest" description="Disordered" evidence="1">
    <location>
        <begin position="38"/>
        <end position="70"/>
    </location>
</feature>